<feature type="compositionally biased region" description="Basic and acidic residues" evidence="4">
    <location>
        <begin position="57"/>
        <end position="80"/>
    </location>
</feature>
<dbReference type="GO" id="GO:0071013">
    <property type="term" value="C:catalytic step 2 spliceosome"/>
    <property type="evidence" value="ECO:0007669"/>
    <property type="project" value="TreeGrafter"/>
</dbReference>
<feature type="compositionally biased region" description="Low complexity" evidence="4">
    <location>
        <begin position="12"/>
        <end position="24"/>
    </location>
</feature>
<evidence type="ECO:0000256" key="3">
    <source>
        <dbReference type="ARBA" id="ARBA00023242"/>
    </source>
</evidence>
<evidence type="ECO:0000256" key="1">
    <source>
        <dbReference type="ARBA" id="ARBA00004123"/>
    </source>
</evidence>
<dbReference type="InterPro" id="IPR013633">
    <property type="entry name" value="NRDE-2"/>
</dbReference>
<reference evidence="5" key="2">
    <citation type="submission" date="2020-01" db="EMBL/GenBank/DDBJ databases">
        <authorList>
            <person name="Korhonen P.K.K."/>
            <person name="Guangxu M.G."/>
            <person name="Wang T.W."/>
            <person name="Stroehlein A.J.S."/>
            <person name="Young N.D."/>
            <person name="Ang C.-S.A."/>
            <person name="Fernando D.W.F."/>
            <person name="Lu H.L."/>
            <person name="Taylor S.T."/>
            <person name="Ehtesham M.E.M."/>
            <person name="Najaraj S.H.N."/>
            <person name="Harsha G.H.G."/>
            <person name="Madugundu A.M."/>
            <person name="Renuse S.R."/>
            <person name="Holt D.H."/>
            <person name="Pandey A.P."/>
            <person name="Papenfuss A.P."/>
            <person name="Gasser R.B.G."/>
            <person name="Fischer K.F."/>
        </authorList>
    </citation>
    <scope>NUCLEOTIDE SEQUENCE</scope>
    <source>
        <strain evidence="5">SSS_KF_BRIS2020</strain>
    </source>
</reference>
<dbReference type="Pfam" id="PF08424">
    <property type="entry name" value="NRDE-2"/>
    <property type="match status" value="1"/>
</dbReference>
<evidence type="ECO:0000256" key="4">
    <source>
        <dbReference type="SAM" id="MobiDB-lite"/>
    </source>
</evidence>
<feature type="region of interest" description="Disordered" evidence="4">
    <location>
        <begin position="1"/>
        <end position="131"/>
    </location>
</feature>
<comment type="subcellular location">
    <subcellularLocation>
        <location evidence="1">Nucleus</location>
    </subcellularLocation>
</comment>
<protein>
    <submittedName>
        <fullName evidence="5">Protein NRDE2 -like protein</fullName>
    </submittedName>
</protein>
<dbReference type="PANTHER" id="PTHR13471:SF0">
    <property type="entry name" value="NUCLEAR EXOSOME REGULATOR NRDE2"/>
    <property type="match status" value="1"/>
</dbReference>
<dbReference type="AlphaFoldDB" id="A0A834R1U8"/>
<reference evidence="6" key="3">
    <citation type="submission" date="2022-06" db="UniProtKB">
        <authorList>
            <consortium name="EnsemblMetazoa"/>
        </authorList>
    </citation>
    <scope>IDENTIFICATION</scope>
</reference>
<sequence length="1077" mass="128937">MDPLESKQLFPSVSSSSNQNESQNDLNAILPTFSSFQFDPNSLQANHIQSKTTDVSSEDKNSRLENSTKHTVKNKSEKESRSKKRHHDHDHRHGHRKKKKHKDDEKKSKTRGEKRKKSSQNNDNSDGYDNSYLEHLPRSAIFIENIPNLRPEHAFRIDRRSDNSNRAFDSLNKYDVPIYDRRSVIDLEKLSRNSRQKGQKNRRYFELKKKDSKNYHLDHYLFPQASLPRELDYIRLIDFVPKKLDSKPKTNVIKFESLQGIDHHIDEHNSQYKKFIGPKNFYSPSQLIIELRKQFNRDLHTERRNDVKKWIDFVHFQDLIYHYVAKSMIEDGEFSTINNERKRKELCLNKKVDICLEALKYNAKSIELNRLHLQLIPLLHHKEDYDLEWQRLCFRLPEVPLFWFEWIYHSLKIDIVSDDYDREKTSTKKIFAMAFENIRVKLLEGDLRLAQDKIHFEWIIINLTLFYTEYLSSMDFTENAIGLFQALIEFNLNTPGELNFYNSMDEWYQCFDEFLSSSHPKIGEFSNSKCSGWKFYFDQQDQQSEENIEMSTKSMKNFEIFSPEKLDTVLEDEIVEKMSELKLKNRFENFDGFSWMFLERMRQHLNYFPQNLSTIDKTDEDEDEDDDDVDDCDRMAFEKENIQPFLYRLRNLESKFFLALKFLQFLRIPMVTHTLESAFSSSKFEQEFHLDSMFPIDPDCSCRSFAKLFERGERYYQRFDNYSELFLMRKFRIDLDLDEYSDLYRFKDIDGIQKRYEKFYTDCRRSFVENVFEKLCHIFESNRSYQLILLSMWIQYEIKLYRKKIITTSKMKKIFRDLIEKYTANFDDISIHLYNLYGQFMFEIDAKESIKIFLMTIKYHLMQKNNHGASVGGKNLNIQRLTLSFVRTLMNLDQILHRFILNELDLNEIEPKQQLAKDNDNQDRLTTIDLNNIASNCLITIFGDENGDLMDRFNLDSIRVAPKSIQILRAINTIKSRWHQHGKRMIEDCQAIILLIFLSKDLESSRTIYQQLLMPDSFESIEFQTQSYRIDLNRKNLERSFHLLQIQLTIREYVRHKKIALFSIESIGNIFVILSDK</sequence>
<feature type="compositionally biased region" description="Polar residues" evidence="4">
    <location>
        <begin position="32"/>
        <end position="55"/>
    </location>
</feature>
<evidence type="ECO:0000313" key="5">
    <source>
        <dbReference type="EMBL" id="KAF7487777.1"/>
    </source>
</evidence>
<feature type="compositionally biased region" description="Basic and acidic residues" evidence="4">
    <location>
        <begin position="102"/>
        <end position="111"/>
    </location>
</feature>
<dbReference type="GO" id="GO:1902369">
    <property type="term" value="P:negative regulation of RNA catabolic process"/>
    <property type="evidence" value="ECO:0007669"/>
    <property type="project" value="TreeGrafter"/>
</dbReference>
<feature type="compositionally biased region" description="Basic residues" evidence="4">
    <location>
        <begin position="81"/>
        <end position="101"/>
    </location>
</feature>
<keyword evidence="7" id="KW-1185">Reference proteome</keyword>
<dbReference type="GO" id="GO:0031048">
    <property type="term" value="P:regulatory ncRNA-mediated heterochromatin formation"/>
    <property type="evidence" value="ECO:0007669"/>
    <property type="project" value="TreeGrafter"/>
</dbReference>
<dbReference type="EnsemblMetazoa" id="SSS_3255s_mrna">
    <property type="protein sequence ID" value="KAF7487777.1"/>
    <property type="gene ID" value="SSS_3255"/>
</dbReference>
<dbReference type="OrthoDB" id="297219at2759"/>
<evidence type="ECO:0000313" key="6">
    <source>
        <dbReference type="EnsemblMetazoa" id="KAF7487777.1"/>
    </source>
</evidence>
<feature type="compositionally biased region" description="Low complexity" evidence="4">
    <location>
        <begin position="119"/>
        <end position="131"/>
    </location>
</feature>
<evidence type="ECO:0000313" key="7">
    <source>
        <dbReference type="Proteomes" id="UP000070412"/>
    </source>
</evidence>
<evidence type="ECO:0000256" key="2">
    <source>
        <dbReference type="ARBA" id="ARBA00009265"/>
    </source>
</evidence>
<dbReference type="EMBL" id="WVUK01000066">
    <property type="protein sequence ID" value="KAF7487777.1"/>
    <property type="molecule type" value="Genomic_DNA"/>
</dbReference>
<organism evidence="5">
    <name type="scientific">Sarcoptes scabiei</name>
    <name type="common">Itch mite</name>
    <name type="synonym">Acarus scabiei</name>
    <dbReference type="NCBI Taxonomy" id="52283"/>
    <lineage>
        <taxon>Eukaryota</taxon>
        <taxon>Metazoa</taxon>
        <taxon>Ecdysozoa</taxon>
        <taxon>Arthropoda</taxon>
        <taxon>Chelicerata</taxon>
        <taxon>Arachnida</taxon>
        <taxon>Acari</taxon>
        <taxon>Acariformes</taxon>
        <taxon>Sarcoptiformes</taxon>
        <taxon>Astigmata</taxon>
        <taxon>Psoroptidia</taxon>
        <taxon>Sarcoptoidea</taxon>
        <taxon>Sarcoptidae</taxon>
        <taxon>Sarcoptinae</taxon>
        <taxon>Sarcoptes</taxon>
    </lineage>
</organism>
<keyword evidence="3" id="KW-0539">Nucleus</keyword>
<accession>A0A834R1U8</accession>
<dbReference type="Proteomes" id="UP000070412">
    <property type="component" value="Unassembled WGS sequence"/>
</dbReference>
<gene>
    <name evidence="5" type="ORF">SSS_3255</name>
</gene>
<comment type="similarity">
    <text evidence="2">Belongs to the NRDE2 family.</text>
</comment>
<name>A0A834R1U8_SARSC</name>
<proteinExistence type="inferred from homology"/>
<reference evidence="7" key="1">
    <citation type="journal article" date="2020" name="PLoS Negl. Trop. Dis.">
        <title>High-quality nuclear genome for Sarcoptes scabiei-A critical resource for a neglected parasite.</title>
        <authorList>
            <person name="Korhonen P.K."/>
            <person name="Gasser R.B."/>
            <person name="Ma G."/>
            <person name="Wang T."/>
            <person name="Stroehlein A.J."/>
            <person name="Young N.D."/>
            <person name="Ang C.S."/>
            <person name="Fernando D.D."/>
            <person name="Lu H.C."/>
            <person name="Taylor S."/>
            <person name="Reynolds S.L."/>
            <person name="Mofiz E."/>
            <person name="Najaraj S.H."/>
            <person name="Gowda H."/>
            <person name="Madugundu A."/>
            <person name="Renuse S."/>
            <person name="Holt D."/>
            <person name="Pandey A."/>
            <person name="Papenfuss A.T."/>
            <person name="Fischer K."/>
        </authorList>
    </citation>
    <scope>NUCLEOTIDE SEQUENCE [LARGE SCALE GENOMIC DNA]</scope>
</reference>
<dbReference type="PANTHER" id="PTHR13471">
    <property type="entry name" value="TETRATRICOPEPTIDE-LIKE HELICAL"/>
    <property type="match status" value="1"/>
</dbReference>